<proteinExistence type="predicted"/>
<organism evidence="3 4">
    <name type="scientific">Agrobacterium tumefaciens</name>
    <dbReference type="NCBI Taxonomy" id="358"/>
    <lineage>
        <taxon>Bacteria</taxon>
        <taxon>Pseudomonadati</taxon>
        <taxon>Pseudomonadota</taxon>
        <taxon>Alphaproteobacteria</taxon>
        <taxon>Hyphomicrobiales</taxon>
        <taxon>Rhizobiaceae</taxon>
        <taxon>Rhizobium/Agrobacterium group</taxon>
        <taxon>Agrobacterium</taxon>
        <taxon>Agrobacterium tumefaciens complex</taxon>
    </lineage>
</organism>
<sequence length="213" mass="24053">MSGPARNRQLKRSSSQLRVYEPVCDAIALILQPYAEVVLHDLESETVSYIANNFSRRDLGEPSLLHEIDFRATDRTIGPYEKVNFDGRRLKSVSAVLRSLEDKPIAVLCINVDVSHIQTAIQVLSTLSTVSIDEGKPAALFKEDWHERVNEYVHSWTTKRGILIADLTRVQKQELVRELADDGAFSGKHAAAYISKILQMGRATVYNYLREAR</sequence>
<dbReference type="Proteomes" id="UP000663946">
    <property type="component" value="Plasmid pQ15_94_2"/>
</dbReference>
<dbReference type="AlphaFoldDB" id="A0AAJ4N8E9"/>
<protein>
    <submittedName>
        <fullName evidence="3">Uncharacterized protein</fullName>
    </submittedName>
</protein>
<dbReference type="InterPro" id="IPR039446">
    <property type="entry name" value="DauR-like"/>
</dbReference>
<evidence type="ECO:0000313" key="4">
    <source>
        <dbReference type="Proteomes" id="UP000663946"/>
    </source>
</evidence>
<evidence type="ECO:0000259" key="2">
    <source>
        <dbReference type="Pfam" id="PF13309"/>
    </source>
</evidence>
<dbReference type="EMBL" id="CP049219">
    <property type="protein sequence ID" value="QTG16960.1"/>
    <property type="molecule type" value="Genomic_DNA"/>
</dbReference>
<reference evidence="3" key="1">
    <citation type="submission" date="2020-02" db="EMBL/GenBank/DDBJ databases">
        <title>Unexpected conservation and global transmission of agrobacterial virulence plasmids.</title>
        <authorList>
            <person name="Weisberg A.J."/>
            <person name="Davis E.W. II"/>
            <person name="Tabima J.R."/>
            <person name="Belcher M.S."/>
            <person name="Miller M."/>
            <person name="Kuo C.-H."/>
            <person name="Loper J.E."/>
            <person name="Grunwald N.J."/>
            <person name="Putnam M.L."/>
            <person name="Chang J.H."/>
        </authorList>
    </citation>
    <scope>NUCLEOTIDE SEQUENCE</scope>
    <source>
        <strain evidence="3">Q15/94</strain>
        <plasmid evidence="3">pQ15_94_2</plasmid>
    </source>
</reference>
<keyword evidence="3" id="KW-0614">Plasmid</keyword>
<dbReference type="InterPro" id="IPR013559">
    <property type="entry name" value="YheO"/>
</dbReference>
<dbReference type="PANTHER" id="PTHR35568:SF1">
    <property type="entry name" value="TRANSCRIPTIONAL REGULATOR DAUR"/>
    <property type="match status" value="1"/>
</dbReference>
<feature type="domain" description="YheO-like" evidence="1">
    <location>
        <begin position="17"/>
        <end position="120"/>
    </location>
</feature>
<accession>A0AAJ4N8E9</accession>
<dbReference type="Pfam" id="PF08348">
    <property type="entry name" value="PAS_6"/>
    <property type="match status" value="1"/>
</dbReference>
<feature type="domain" description="Transcriptional regulator DauR-like HTH" evidence="2">
    <location>
        <begin position="149"/>
        <end position="210"/>
    </location>
</feature>
<dbReference type="Pfam" id="PF13309">
    <property type="entry name" value="HTH_22"/>
    <property type="match status" value="1"/>
</dbReference>
<geneLocation type="plasmid" evidence="3 4">
    <name>pQ15_94_2</name>
</geneLocation>
<dbReference type="PANTHER" id="PTHR35568">
    <property type="entry name" value="TRANSCRIPTIONAL REGULATOR DAUR"/>
    <property type="match status" value="1"/>
</dbReference>
<evidence type="ECO:0000313" key="3">
    <source>
        <dbReference type="EMBL" id="QTG16960.1"/>
    </source>
</evidence>
<dbReference type="InterPro" id="IPR039445">
    <property type="entry name" value="DauR-like_HTH"/>
</dbReference>
<name>A0AAJ4N8E9_AGRTU</name>
<evidence type="ECO:0000259" key="1">
    <source>
        <dbReference type="Pfam" id="PF08348"/>
    </source>
</evidence>
<gene>
    <name evidence="3" type="ORF">G6M86_27040</name>
</gene>